<gene>
    <name evidence="2" type="ORF">R3P38DRAFT_3249061</name>
</gene>
<proteinExistence type="predicted"/>
<dbReference type="EMBL" id="JAWWNJ010000001">
    <property type="protein sequence ID" value="KAK7063407.1"/>
    <property type="molecule type" value="Genomic_DNA"/>
</dbReference>
<feature type="compositionally biased region" description="Low complexity" evidence="1">
    <location>
        <begin position="28"/>
        <end position="40"/>
    </location>
</feature>
<reference evidence="2 3" key="1">
    <citation type="journal article" date="2024" name="J Genomics">
        <title>Draft genome sequencing and assembly of Favolaschia claudopus CIRM-BRFM 2984 isolated from oak limbs.</title>
        <authorList>
            <person name="Navarro D."/>
            <person name="Drula E."/>
            <person name="Chaduli D."/>
            <person name="Cazenave R."/>
            <person name="Ahrendt S."/>
            <person name="Wang J."/>
            <person name="Lipzen A."/>
            <person name="Daum C."/>
            <person name="Barry K."/>
            <person name="Grigoriev I.V."/>
            <person name="Favel A."/>
            <person name="Rosso M.N."/>
            <person name="Martin F."/>
        </authorList>
    </citation>
    <scope>NUCLEOTIDE SEQUENCE [LARGE SCALE GENOMIC DNA]</scope>
    <source>
        <strain evidence="2 3">CIRM-BRFM 2984</strain>
    </source>
</reference>
<dbReference type="Proteomes" id="UP001362999">
    <property type="component" value="Unassembled WGS sequence"/>
</dbReference>
<dbReference type="AlphaFoldDB" id="A0AAW0ECL3"/>
<organism evidence="2 3">
    <name type="scientific">Favolaschia claudopus</name>
    <dbReference type="NCBI Taxonomy" id="2862362"/>
    <lineage>
        <taxon>Eukaryota</taxon>
        <taxon>Fungi</taxon>
        <taxon>Dikarya</taxon>
        <taxon>Basidiomycota</taxon>
        <taxon>Agaricomycotina</taxon>
        <taxon>Agaricomycetes</taxon>
        <taxon>Agaricomycetidae</taxon>
        <taxon>Agaricales</taxon>
        <taxon>Marasmiineae</taxon>
        <taxon>Mycenaceae</taxon>
        <taxon>Favolaschia</taxon>
    </lineage>
</organism>
<accession>A0AAW0ECL3</accession>
<comment type="caution">
    <text evidence="2">The sequence shown here is derived from an EMBL/GenBank/DDBJ whole genome shotgun (WGS) entry which is preliminary data.</text>
</comment>
<evidence type="ECO:0000313" key="2">
    <source>
        <dbReference type="EMBL" id="KAK7063407.1"/>
    </source>
</evidence>
<feature type="region of interest" description="Disordered" evidence="1">
    <location>
        <begin position="1"/>
        <end position="40"/>
    </location>
</feature>
<evidence type="ECO:0000313" key="3">
    <source>
        <dbReference type="Proteomes" id="UP001362999"/>
    </source>
</evidence>
<feature type="region of interest" description="Disordered" evidence="1">
    <location>
        <begin position="295"/>
        <end position="371"/>
    </location>
</feature>
<keyword evidence="3" id="KW-1185">Reference proteome</keyword>
<feature type="compositionally biased region" description="Low complexity" evidence="1">
    <location>
        <begin position="329"/>
        <end position="352"/>
    </location>
</feature>
<sequence>MEVDTHQNSRSSGSRSNKRPRDTGDGSPSGAPPAKRSAAAAAVAPASVPLVSLAPTATDWMRHVQRQSGSFRVPPLAVLEGMETVRDSALSGFDRNLSSLQKALVAAIRFDQASENGAVPSLIGNTMKLPAPQLLKDTPSLDEVEAVAAAREKAVSDLSTVHTSASTYVKAIYEAQVARYRAATVVETCAASYADELTSFVKDIIQRRDGPEGDVHIWDNCIAFLRSESVLDFQNLGYNYTARLRKEELEKEAKASALDIARAEAEIANAARTVEELVKEATGAAESRIKELEKQLQQLRQAQVQTPRRNGPRPPRKPAAAAPKPPPAKGNAKRPNGPAVAVAATAGGSKATNAEKKTQYKGKGKAPQNAA</sequence>
<protein>
    <submittedName>
        <fullName evidence="2">Uncharacterized protein</fullName>
    </submittedName>
</protein>
<feature type="compositionally biased region" description="Low complexity" evidence="1">
    <location>
        <begin position="295"/>
        <end position="309"/>
    </location>
</feature>
<name>A0AAW0ECL3_9AGAR</name>
<evidence type="ECO:0000256" key="1">
    <source>
        <dbReference type="SAM" id="MobiDB-lite"/>
    </source>
</evidence>